<dbReference type="Pfam" id="PF14214">
    <property type="entry name" value="Helitron_like_N"/>
    <property type="match status" value="1"/>
</dbReference>
<protein>
    <recommendedName>
        <fullName evidence="1">Helitron helicase-like domain-containing protein</fullName>
    </recommendedName>
</protein>
<comment type="caution">
    <text evidence="2">The sequence shown here is derived from an EMBL/GenBank/DDBJ whole genome shotgun (WGS) entry which is preliminary data.</text>
</comment>
<dbReference type="Proteomes" id="UP000499080">
    <property type="component" value="Unassembled WGS sequence"/>
</dbReference>
<accession>A0A4Y2TR90</accession>
<dbReference type="OrthoDB" id="7696245at2759"/>
<reference evidence="2 3" key="1">
    <citation type="journal article" date="2019" name="Sci. Rep.">
        <title>Orb-weaving spider Araneus ventricosus genome elucidates the spidroin gene catalogue.</title>
        <authorList>
            <person name="Kono N."/>
            <person name="Nakamura H."/>
            <person name="Ohtoshi R."/>
            <person name="Moran D.A.P."/>
            <person name="Shinohara A."/>
            <person name="Yoshida Y."/>
            <person name="Fujiwara M."/>
            <person name="Mori M."/>
            <person name="Tomita M."/>
            <person name="Arakawa K."/>
        </authorList>
    </citation>
    <scope>NUCLEOTIDE SEQUENCE [LARGE SCALE GENOMIC DNA]</scope>
</reference>
<dbReference type="EMBL" id="BGPR01030021">
    <property type="protein sequence ID" value="GBO02234.1"/>
    <property type="molecule type" value="Genomic_DNA"/>
</dbReference>
<dbReference type="PANTHER" id="PTHR45786">
    <property type="entry name" value="DNA BINDING PROTEIN-LIKE"/>
    <property type="match status" value="1"/>
</dbReference>
<evidence type="ECO:0000259" key="1">
    <source>
        <dbReference type="Pfam" id="PF14214"/>
    </source>
</evidence>
<dbReference type="InterPro" id="IPR025476">
    <property type="entry name" value="Helitron_helicase-like"/>
</dbReference>
<keyword evidence="3" id="KW-1185">Reference proteome</keyword>
<sequence>MVFRSSGGIPPNNRDICIYPRQRELNRISTLIPNCDPMTYALFFPCGERGFRINQSYSELQFYVHCLSLRKDIFNPILYGGKLMQQYVVDSYVKVEGNRLNFIRHNQRALRVESYFGLADHINALATKLALDQVFHSFCPRVSLGVQERCNRTFRMSCR</sequence>
<evidence type="ECO:0000313" key="2">
    <source>
        <dbReference type="EMBL" id="GBO02234.1"/>
    </source>
</evidence>
<proteinExistence type="predicted"/>
<dbReference type="PANTHER" id="PTHR45786:SF74">
    <property type="entry name" value="ATP-DEPENDENT DNA HELICASE"/>
    <property type="match status" value="1"/>
</dbReference>
<gene>
    <name evidence="2" type="ORF">AVEN_259731_1</name>
</gene>
<organism evidence="2 3">
    <name type="scientific">Araneus ventricosus</name>
    <name type="common">Orbweaver spider</name>
    <name type="synonym">Epeira ventricosa</name>
    <dbReference type="NCBI Taxonomy" id="182803"/>
    <lineage>
        <taxon>Eukaryota</taxon>
        <taxon>Metazoa</taxon>
        <taxon>Ecdysozoa</taxon>
        <taxon>Arthropoda</taxon>
        <taxon>Chelicerata</taxon>
        <taxon>Arachnida</taxon>
        <taxon>Araneae</taxon>
        <taxon>Araneomorphae</taxon>
        <taxon>Entelegynae</taxon>
        <taxon>Araneoidea</taxon>
        <taxon>Araneidae</taxon>
        <taxon>Araneus</taxon>
    </lineage>
</organism>
<dbReference type="AlphaFoldDB" id="A0A4Y2TR90"/>
<feature type="domain" description="Helitron helicase-like" evidence="1">
    <location>
        <begin position="62"/>
        <end position="126"/>
    </location>
</feature>
<name>A0A4Y2TR90_ARAVE</name>
<evidence type="ECO:0000313" key="3">
    <source>
        <dbReference type="Proteomes" id="UP000499080"/>
    </source>
</evidence>